<feature type="chain" id="PRO_5041963734" evidence="2">
    <location>
        <begin position="25"/>
        <end position="361"/>
    </location>
</feature>
<dbReference type="AlphaFoldDB" id="A0AAE0HTW8"/>
<proteinExistence type="predicted"/>
<feature type="signal peptide" evidence="2">
    <location>
        <begin position="1"/>
        <end position="24"/>
    </location>
</feature>
<feature type="region of interest" description="Disordered" evidence="1">
    <location>
        <begin position="330"/>
        <end position="349"/>
    </location>
</feature>
<keyword evidence="2" id="KW-0732">Signal</keyword>
<dbReference type="EMBL" id="JAUEDM010000011">
    <property type="protein sequence ID" value="KAK3311901.1"/>
    <property type="molecule type" value="Genomic_DNA"/>
</dbReference>
<feature type="region of interest" description="Disordered" evidence="1">
    <location>
        <begin position="202"/>
        <end position="226"/>
    </location>
</feature>
<feature type="compositionally biased region" description="Pro residues" evidence="1">
    <location>
        <begin position="209"/>
        <end position="224"/>
    </location>
</feature>
<dbReference type="Proteomes" id="UP001283341">
    <property type="component" value="Unassembled WGS sequence"/>
</dbReference>
<organism evidence="3 4">
    <name type="scientific">Apodospora peruviana</name>
    <dbReference type="NCBI Taxonomy" id="516989"/>
    <lineage>
        <taxon>Eukaryota</taxon>
        <taxon>Fungi</taxon>
        <taxon>Dikarya</taxon>
        <taxon>Ascomycota</taxon>
        <taxon>Pezizomycotina</taxon>
        <taxon>Sordariomycetes</taxon>
        <taxon>Sordariomycetidae</taxon>
        <taxon>Sordariales</taxon>
        <taxon>Lasiosphaeriaceae</taxon>
        <taxon>Apodospora</taxon>
    </lineage>
</organism>
<accession>A0AAE0HTW8</accession>
<sequence>MSSVLRPLLAIFGVLASLQPHVQAAPSPVPSSADTPPATSSDLCSDHATVNNLWAIKGLKVTYTPDETKKQGNATFILTNTRTKITEALSCPLRFNYICEFHGTPGDPGLSIWLQLNLQMAYITINQSWACGDDTAGAVSAARYVHLLPTLPSTGLINDGESSTAFAVGTAEVTLVCPEDSGAEDEDSLPCHGIDAEGYANGSVTVTAPQPPPQPETPPLPVPPSNIKLSRLRRRAAVVTKGHAIKKTTVKSYHPKGNLELMRKKNVKWDAIVQSLGRRRSGNARAGKTQKEAEVPVGKYPIPKVLTEEKEPKKKKTHIKVDIEHLCSPSCRGGPKPPSWHLKGLPGRRANPVQPLALEVI</sequence>
<keyword evidence="4" id="KW-1185">Reference proteome</keyword>
<evidence type="ECO:0000313" key="3">
    <source>
        <dbReference type="EMBL" id="KAK3311901.1"/>
    </source>
</evidence>
<reference evidence="3" key="2">
    <citation type="submission" date="2023-06" db="EMBL/GenBank/DDBJ databases">
        <authorList>
            <consortium name="Lawrence Berkeley National Laboratory"/>
            <person name="Haridas S."/>
            <person name="Hensen N."/>
            <person name="Bonometti L."/>
            <person name="Westerberg I."/>
            <person name="Brannstrom I.O."/>
            <person name="Guillou S."/>
            <person name="Cros-Aarteil S."/>
            <person name="Calhoun S."/>
            <person name="Kuo A."/>
            <person name="Mondo S."/>
            <person name="Pangilinan J."/>
            <person name="Riley R."/>
            <person name="Labutti K."/>
            <person name="Andreopoulos B."/>
            <person name="Lipzen A."/>
            <person name="Chen C."/>
            <person name="Yanf M."/>
            <person name="Daum C."/>
            <person name="Ng V."/>
            <person name="Clum A."/>
            <person name="Steindorff A."/>
            <person name="Ohm R."/>
            <person name="Martin F."/>
            <person name="Silar P."/>
            <person name="Natvig D."/>
            <person name="Lalanne C."/>
            <person name="Gautier V."/>
            <person name="Ament-Velasquez S.L."/>
            <person name="Kruys A."/>
            <person name="Hutchinson M.I."/>
            <person name="Powell A.J."/>
            <person name="Barry K."/>
            <person name="Miller A.N."/>
            <person name="Grigoriev I.V."/>
            <person name="Debuchy R."/>
            <person name="Gladieux P."/>
            <person name="Thoren M.H."/>
            <person name="Johannesson H."/>
        </authorList>
    </citation>
    <scope>NUCLEOTIDE SEQUENCE</scope>
    <source>
        <strain evidence="3">CBS 118394</strain>
    </source>
</reference>
<comment type="caution">
    <text evidence="3">The sequence shown here is derived from an EMBL/GenBank/DDBJ whole genome shotgun (WGS) entry which is preliminary data.</text>
</comment>
<reference evidence="3" key="1">
    <citation type="journal article" date="2023" name="Mol. Phylogenet. Evol.">
        <title>Genome-scale phylogeny and comparative genomics of the fungal order Sordariales.</title>
        <authorList>
            <person name="Hensen N."/>
            <person name="Bonometti L."/>
            <person name="Westerberg I."/>
            <person name="Brannstrom I.O."/>
            <person name="Guillou S."/>
            <person name="Cros-Aarteil S."/>
            <person name="Calhoun S."/>
            <person name="Haridas S."/>
            <person name="Kuo A."/>
            <person name="Mondo S."/>
            <person name="Pangilinan J."/>
            <person name="Riley R."/>
            <person name="LaButti K."/>
            <person name="Andreopoulos B."/>
            <person name="Lipzen A."/>
            <person name="Chen C."/>
            <person name="Yan M."/>
            <person name="Daum C."/>
            <person name="Ng V."/>
            <person name="Clum A."/>
            <person name="Steindorff A."/>
            <person name="Ohm R.A."/>
            <person name="Martin F."/>
            <person name="Silar P."/>
            <person name="Natvig D.O."/>
            <person name="Lalanne C."/>
            <person name="Gautier V."/>
            <person name="Ament-Velasquez S.L."/>
            <person name="Kruys A."/>
            <person name="Hutchinson M.I."/>
            <person name="Powell A.J."/>
            <person name="Barry K."/>
            <person name="Miller A.N."/>
            <person name="Grigoriev I.V."/>
            <person name="Debuchy R."/>
            <person name="Gladieux P."/>
            <person name="Hiltunen Thoren M."/>
            <person name="Johannesson H."/>
        </authorList>
    </citation>
    <scope>NUCLEOTIDE SEQUENCE</scope>
    <source>
        <strain evidence="3">CBS 118394</strain>
    </source>
</reference>
<protein>
    <submittedName>
        <fullName evidence="3">Uncharacterized protein</fullName>
    </submittedName>
</protein>
<name>A0AAE0HTW8_9PEZI</name>
<evidence type="ECO:0000256" key="2">
    <source>
        <dbReference type="SAM" id="SignalP"/>
    </source>
</evidence>
<gene>
    <name evidence="3" type="ORF">B0H66DRAFT_539017</name>
</gene>
<evidence type="ECO:0000256" key="1">
    <source>
        <dbReference type="SAM" id="MobiDB-lite"/>
    </source>
</evidence>
<evidence type="ECO:0000313" key="4">
    <source>
        <dbReference type="Proteomes" id="UP001283341"/>
    </source>
</evidence>